<gene>
    <name evidence="9" type="ORF">E8M01_06175</name>
</gene>
<dbReference type="OrthoDB" id="6522570at2"/>
<dbReference type="EMBL" id="CP039690">
    <property type="protein sequence ID" value="QCI63866.1"/>
    <property type="molecule type" value="Genomic_DNA"/>
</dbReference>
<evidence type="ECO:0000259" key="8">
    <source>
        <dbReference type="SMART" id="SM00062"/>
    </source>
</evidence>
<feature type="signal peptide" evidence="7">
    <location>
        <begin position="1"/>
        <end position="20"/>
    </location>
</feature>
<evidence type="ECO:0000313" key="10">
    <source>
        <dbReference type="Proteomes" id="UP000298781"/>
    </source>
</evidence>
<dbReference type="InterPro" id="IPR015168">
    <property type="entry name" value="SsuA/THI5"/>
</dbReference>
<evidence type="ECO:0000256" key="4">
    <source>
        <dbReference type="ARBA" id="ARBA00022729"/>
    </source>
</evidence>
<dbReference type="NCBIfam" id="TIGR01728">
    <property type="entry name" value="SsuA_fam"/>
    <property type="match status" value="1"/>
</dbReference>
<dbReference type="FunFam" id="3.40.190.10:FF:000050">
    <property type="entry name" value="Sulfonate ABC transporter substrate-binding protein"/>
    <property type="match status" value="1"/>
</dbReference>
<dbReference type="GO" id="GO:0042597">
    <property type="term" value="C:periplasmic space"/>
    <property type="evidence" value="ECO:0007669"/>
    <property type="project" value="UniProtKB-SubCell"/>
</dbReference>
<name>A0A4D7B2U2_9HYPH</name>
<evidence type="ECO:0000256" key="7">
    <source>
        <dbReference type="SAM" id="SignalP"/>
    </source>
</evidence>
<dbReference type="PANTHER" id="PTHR30024:SF48">
    <property type="entry name" value="ABC TRANSPORTER SUBSTRATE-BINDING PROTEIN"/>
    <property type="match status" value="1"/>
</dbReference>
<evidence type="ECO:0000256" key="5">
    <source>
        <dbReference type="ARBA" id="ARBA00055538"/>
    </source>
</evidence>
<evidence type="ECO:0000256" key="2">
    <source>
        <dbReference type="ARBA" id="ARBA00010742"/>
    </source>
</evidence>
<dbReference type="InterPro" id="IPR001638">
    <property type="entry name" value="Solute-binding_3/MltF_N"/>
</dbReference>
<dbReference type="InterPro" id="IPR010067">
    <property type="entry name" value="ABC_SsuA_sub-bd"/>
</dbReference>
<keyword evidence="10" id="KW-1185">Reference proteome</keyword>
<evidence type="ECO:0000313" key="9">
    <source>
        <dbReference type="EMBL" id="QCI63866.1"/>
    </source>
</evidence>
<dbReference type="Gene3D" id="3.40.190.10">
    <property type="entry name" value="Periplasmic binding protein-like II"/>
    <property type="match status" value="2"/>
</dbReference>
<comment type="subcellular location">
    <subcellularLocation>
        <location evidence="1">Periplasm</location>
    </subcellularLocation>
</comment>
<dbReference type="SUPFAM" id="SSF53850">
    <property type="entry name" value="Periplasmic binding protein-like II"/>
    <property type="match status" value="1"/>
</dbReference>
<dbReference type="RefSeq" id="WP_136959323.1">
    <property type="nucleotide sequence ID" value="NZ_CP039690.1"/>
</dbReference>
<dbReference type="AlphaFoldDB" id="A0A4D7B2U2"/>
<dbReference type="SMART" id="SM00062">
    <property type="entry name" value="PBPb"/>
    <property type="match status" value="1"/>
</dbReference>
<dbReference type="Pfam" id="PF09084">
    <property type="entry name" value="NMT1"/>
    <property type="match status" value="1"/>
</dbReference>
<dbReference type="PANTHER" id="PTHR30024">
    <property type="entry name" value="ALIPHATIC SULFONATES-BINDING PROTEIN-RELATED"/>
    <property type="match status" value="1"/>
</dbReference>
<organism evidence="9 10">
    <name type="scientific">Phreatobacter stygius</name>
    <dbReference type="NCBI Taxonomy" id="1940610"/>
    <lineage>
        <taxon>Bacteria</taxon>
        <taxon>Pseudomonadati</taxon>
        <taxon>Pseudomonadota</taxon>
        <taxon>Alphaproteobacteria</taxon>
        <taxon>Hyphomicrobiales</taxon>
        <taxon>Phreatobacteraceae</taxon>
        <taxon>Phreatobacter</taxon>
    </lineage>
</organism>
<feature type="domain" description="Solute-binding protein family 3/N-terminal" evidence="8">
    <location>
        <begin position="23"/>
        <end position="235"/>
    </location>
</feature>
<protein>
    <recommendedName>
        <fullName evidence="6">Putative aliphatic sulfonates-binding protein</fullName>
    </recommendedName>
</protein>
<proteinExistence type="inferred from homology"/>
<feature type="chain" id="PRO_5020402792" description="Putative aliphatic sulfonates-binding protein" evidence="7">
    <location>
        <begin position="21"/>
        <end position="311"/>
    </location>
</feature>
<dbReference type="KEGG" id="pstg:E8M01_06175"/>
<accession>A0A4D7B2U2</accession>
<dbReference type="CDD" id="cd13558">
    <property type="entry name" value="PBP2_SsuA_like_2"/>
    <property type="match status" value="1"/>
</dbReference>
<evidence type="ECO:0000256" key="3">
    <source>
        <dbReference type="ARBA" id="ARBA00022448"/>
    </source>
</evidence>
<evidence type="ECO:0000256" key="6">
    <source>
        <dbReference type="ARBA" id="ARBA00070228"/>
    </source>
</evidence>
<dbReference type="GO" id="GO:0016020">
    <property type="term" value="C:membrane"/>
    <property type="evidence" value="ECO:0007669"/>
    <property type="project" value="InterPro"/>
</dbReference>
<dbReference type="Proteomes" id="UP000298781">
    <property type="component" value="Chromosome"/>
</dbReference>
<dbReference type="GO" id="GO:0042626">
    <property type="term" value="F:ATPase-coupled transmembrane transporter activity"/>
    <property type="evidence" value="ECO:0007669"/>
    <property type="project" value="InterPro"/>
</dbReference>
<reference evidence="9 10" key="1">
    <citation type="submission" date="2019-04" db="EMBL/GenBank/DDBJ databases">
        <title>Phreatobacter aquaticus sp. nov.</title>
        <authorList>
            <person name="Choi A."/>
        </authorList>
    </citation>
    <scope>NUCLEOTIDE SEQUENCE [LARGE SCALE GENOMIC DNA]</scope>
    <source>
        <strain evidence="9 10">KCTC 52518</strain>
    </source>
</reference>
<keyword evidence="3" id="KW-0813">Transport</keyword>
<comment type="similarity">
    <text evidence="2">Belongs to the bacterial solute-binding protein SsuA/TauA family.</text>
</comment>
<sequence>MKRLLAGLAIALGLIGPARADITLRVGDQIAGVRSILEAANALEGLPYKIEWSQFPAAAPLLEALNAGALDVGFTGDIPFLFVYAAGAPIRVIGASRSLPAANAVLVPKTSPARNFADLRGKRIAVNRGGNGHFQALGLLEQAGLKPSDVTLVFLGPTDARSAFVTGAVDAWIIWEPYVSISSIEDGARVVADATAVFPSKTFVHAHLNAIRDKRAALQDFNDRVARAKLWALANPGTIARISAGLTRIPEATVLRSLETKRETPIAIDDAVVRETQGEADLFTRHGVLPARIDVTAAFDRSFTNRLGAGN</sequence>
<evidence type="ECO:0000256" key="1">
    <source>
        <dbReference type="ARBA" id="ARBA00004418"/>
    </source>
</evidence>
<comment type="function">
    <text evidence="5">Part of a binding-protein-dependent transport system for aliphatic sulfonates. Putative binding protein.</text>
</comment>
<keyword evidence="4 7" id="KW-0732">Signal</keyword>